<organism evidence="1 2">
    <name type="scientific">Tolumonas osonensis</name>
    <dbReference type="NCBI Taxonomy" id="675874"/>
    <lineage>
        <taxon>Bacteria</taxon>
        <taxon>Pseudomonadati</taxon>
        <taxon>Pseudomonadota</taxon>
        <taxon>Gammaproteobacteria</taxon>
        <taxon>Aeromonadales</taxon>
        <taxon>Aeromonadaceae</taxon>
        <taxon>Tolumonas</taxon>
    </lineage>
</organism>
<evidence type="ECO:0000313" key="2">
    <source>
        <dbReference type="Proteomes" id="UP000585721"/>
    </source>
</evidence>
<keyword evidence="2" id="KW-1185">Reference proteome</keyword>
<sequence length="75" mass="8474">MLEQYIRDNFVYDSKGSFVDPLDVVVISPVTESQLSTSPFKEAGARIGDYWVDDTVYGTILRIENGVVIKLWSDD</sequence>
<dbReference type="EMBL" id="JACHGR010000003">
    <property type="protein sequence ID" value="MBB6055277.1"/>
    <property type="molecule type" value="Genomic_DNA"/>
</dbReference>
<evidence type="ECO:0000313" key="1">
    <source>
        <dbReference type="EMBL" id="MBB6055277.1"/>
    </source>
</evidence>
<dbReference type="RefSeq" id="WP_188026044.1">
    <property type="nucleotide sequence ID" value="NZ_JACHGR010000003.1"/>
</dbReference>
<dbReference type="Proteomes" id="UP000585721">
    <property type="component" value="Unassembled WGS sequence"/>
</dbReference>
<protein>
    <submittedName>
        <fullName evidence="1">Uncharacterized protein</fullName>
    </submittedName>
</protein>
<dbReference type="AlphaFoldDB" id="A0A841GCF2"/>
<reference evidence="1 2" key="1">
    <citation type="submission" date="2020-08" db="EMBL/GenBank/DDBJ databases">
        <title>Genomic Encyclopedia of Type Strains, Phase IV (KMG-IV): sequencing the most valuable type-strain genomes for metagenomic binning, comparative biology and taxonomic classification.</title>
        <authorList>
            <person name="Goeker M."/>
        </authorList>
    </citation>
    <scope>NUCLEOTIDE SEQUENCE [LARGE SCALE GENOMIC DNA]</scope>
    <source>
        <strain evidence="1 2">DSM 22975</strain>
    </source>
</reference>
<name>A0A841GCF2_9GAMM</name>
<comment type="caution">
    <text evidence="1">The sequence shown here is derived from an EMBL/GenBank/DDBJ whole genome shotgun (WGS) entry which is preliminary data.</text>
</comment>
<proteinExistence type="predicted"/>
<accession>A0A841GCF2</accession>
<gene>
    <name evidence="1" type="ORF">HNR75_001159</name>
</gene>